<dbReference type="AlphaFoldDB" id="A0A9Q0RZR7"/>
<dbReference type="InterPro" id="IPR045357">
    <property type="entry name" value="Aminopeptidase_N-like_N"/>
</dbReference>
<dbReference type="EMBL" id="WJQU01000003">
    <property type="protein sequence ID" value="KAJ6638248.1"/>
    <property type="molecule type" value="Genomic_DNA"/>
</dbReference>
<dbReference type="InterPro" id="IPR001930">
    <property type="entry name" value="Peptidase_M1"/>
</dbReference>
<evidence type="ECO:0000259" key="30">
    <source>
        <dbReference type="Pfam" id="PF17900"/>
    </source>
</evidence>
<organism evidence="31 32">
    <name type="scientific">Pseudolycoriella hygida</name>
    <dbReference type="NCBI Taxonomy" id="35572"/>
    <lineage>
        <taxon>Eukaryota</taxon>
        <taxon>Metazoa</taxon>
        <taxon>Ecdysozoa</taxon>
        <taxon>Arthropoda</taxon>
        <taxon>Hexapoda</taxon>
        <taxon>Insecta</taxon>
        <taxon>Pterygota</taxon>
        <taxon>Neoptera</taxon>
        <taxon>Endopterygota</taxon>
        <taxon>Diptera</taxon>
        <taxon>Nematocera</taxon>
        <taxon>Sciaroidea</taxon>
        <taxon>Sciaridae</taxon>
        <taxon>Pseudolycoriella</taxon>
    </lineage>
</organism>
<protein>
    <recommendedName>
        <fullName evidence="6">Aminopeptidase N</fullName>
        <ecNumber evidence="5">3.4.11.2</ecNumber>
    </recommendedName>
</protein>
<evidence type="ECO:0000256" key="11">
    <source>
        <dbReference type="ARBA" id="ARBA00022692"/>
    </source>
</evidence>
<evidence type="ECO:0000256" key="4">
    <source>
        <dbReference type="ARBA" id="ARBA00010136"/>
    </source>
</evidence>
<feature type="compositionally biased region" description="Basic and acidic residues" evidence="26">
    <location>
        <begin position="1"/>
        <end position="31"/>
    </location>
</feature>
<dbReference type="Pfam" id="PF01433">
    <property type="entry name" value="Peptidase_M1"/>
    <property type="match status" value="1"/>
</dbReference>
<evidence type="ECO:0000256" key="26">
    <source>
        <dbReference type="SAM" id="MobiDB-lite"/>
    </source>
</evidence>
<dbReference type="Pfam" id="PF17900">
    <property type="entry name" value="Peptidase_M1_N"/>
    <property type="match status" value="1"/>
</dbReference>
<dbReference type="InterPro" id="IPR024571">
    <property type="entry name" value="ERAP1-like_C_dom"/>
</dbReference>
<dbReference type="FunFam" id="2.60.40.1730:FF:000012">
    <property type="entry name" value="Aminopeptidase N"/>
    <property type="match status" value="1"/>
</dbReference>
<dbReference type="GO" id="GO:0008270">
    <property type="term" value="F:zinc ion binding"/>
    <property type="evidence" value="ECO:0007669"/>
    <property type="project" value="InterPro"/>
</dbReference>
<dbReference type="FunFam" id="2.60.40.1910:FF:000008">
    <property type="entry name" value="Aminopeptidase"/>
    <property type="match status" value="1"/>
</dbReference>
<dbReference type="GO" id="GO:0016285">
    <property type="term" value="F:alanyl aminopeptidase activity"/>
    <property type="evidence" value="ECO:0007669"/>
    <property type="project" value="UniProtKB-EC"/>
</dbReference>
<accession>A0A9Q0RZR7</accession>
<evidence type="ECO:0000256" key="23">
    <source>
        <dbReference type="PIRSR" id="PIRSR634016-1"/>
    </source>
</evidence>
<dbReference type="GO" id="GO:0005886">
    <property type="term" value="C:plasma membrane"/>
    <property type="evidence" value="ECO:0007669"/>
    <property type="project" value="UniProtKB-SubCell"/>
</dbReference>
<comment type="similarity">
    <text evidence="4">Belongs to the peptidase M1 family.</text>
</comment>
<keyword evidence="15 24" id="KW-0862">Zinc</keyword>
<evidence type="ECO:0000256" key="17">
    <source>
        <dbReference type="ARBA" id="ARBA00022989"/>
    </source>
</evidence>
<evidence type="ECO:0000256" key="7">
    <source>
        <dbReference type="ARBA" id="ARBA00022438"/>
    </source>
</evidence>
<dbReference type="GO" id="GO:0006508">
    <property type="term" value="P:proteolysis"/>
    <property type="evidence" value="ECO:0007669"/>
    <property type="project" value="UniProtKB-KW"/>
</dbReference>
<reference evidence="31" key="1">
    <citation type="submission" date="2022-07" db="EMBL/GenBank/DDBJ databases">
        <authorList>
            <person name="Trinca V."/>
            <person name="Uliana J.V.C."/>
            <person name="Torres T.T."/>
            <person name="Ward R.J."/>
            <person name="Monesi N."/>
        </authorList>
    </citation>
    <scope>NUCLEOTIDE SEQUENCE</scope>
    <source>
        <strain evidence="31">HSMRA1968</strain>
        <tissue evidence="31">Whole embryos</tissue>
    </source>
</reference>
<keyword evidence="10" id="KW-0645">Protease</keyword>
<dbReference type="GO" id="GO:0043171">
    <property type="term" value="P:peptide catabolic process"/>
    <property type="evidence" value="ECO:0007669"/>
    <property type="project" value="TreeGrafter"/>
</dbReference>
<keyword evidence="11 27" id="KW-0812">Transmembrane</keyword>
<evidence type="ECO:0000256" key="3">
    <source>
        <dbReference type="ARBA" id="ARBA00004609"/>
    </source>
</evidence>
<feature type="region of interest" description="Disordered" evidence="26">
    <location>
        <begin position="1"/>
        <end position="71"/>
    </location>
</feature>
<proteinExistence type="inferred from homology"/>
<evidence type="ECO:0000256" key="1">
    <source>
        <dbReference type="ARBA" id="ARBA00000098"/>
    </source>
</evidence>
<evidence type="ECO:0000256" key="5">
    <source>
        <dbReference type="ARBA" id="ARBA00012564"/>
    </source>
</evidence>
<evidence type="ECO:0000256" key="27">
    <source>
        <dbReference type="SAM" id="Phobius"/>
    </source>
</evidence>
<keyword evidence="21" id="KW-0325">Glycoprotein</keyword>
<dbReference type="GO" id="GO:0005737">
    <property type="term" value="C:cytoplasm"/>
    <property type="evidence" value="ECO:0007669"/>
    <property type="project" value="TreeGrafter"/>
</dbReference>
<evidence type="ECO:0000256" key="25">
    <source>
        <dbReference type="PIRSR" id="PIRSR634016-4"/>
    </source>
</evidence>
<dbReference type="GO" id="GO:0042277">
    <property type="term" value="F:peptide binding"/>
    <property type="evidence" value="ECO:0007669"/>
    <property type="project" value="TreeGrafter"/>
</dbReference>
<keyword evidence="12 24" id="KW-0479">Metal-binding</keyword>
<evidence type="ECO:0000256" key="8">
    <source>
        <dbReference type="ARBA" id="ARBA00022475"/>
    </source>
</evidence>
<keyword evidence="14" id="KW-0378">Hydrolase</keyword>
<dbReference type="PANTHER" id="PTHR11533">
    <property type="entry name" value="PROTEASE M1 ZINC METALLOPROTEASE"/>
    <property type="match status" value="1"/>
</dbReference>
<evidence type="ECO:0000256" key="24">
    <source>
        <dbReference type="PIRSR" id="PIRSR634016-3"/>
    </source>
</evidence>
<evidence type="ECO:0000256" key="19">
    <source>
        <dbReference type="ARBA" id="ARBA00023136"/>
    </source>
</evidence>
<keyword evidence="17 27" id="KW-1133">Transmembrane helix</keyword>
<keyword evidence="32" id="KW-1185">Reference proteome</keyword>
<dbReference type="InterPro" id="IPR042097">
    <property type="entry name" value="Aminopeptidase_N-like_N_sf"/>
</dbReference>
<feature type="compositionally biased region" description="Basic and acidic residues" evidence="26">
    <location>
        <begin position="41"/>
        <end position="62"/>
    </location>
</feature>
<evidence type="ECO:0000256" key="20">
    <source>
        <dbReference type="ARBA" id="ARBA00023157"/>
    </source>
</evidence>
<dbReference type="GO" id="GO:0098552">
    <property type="term" value="C:side of membrane"/>
    <property type="evidence" value="ECO:0007669"/>
    <property type="project" value="UniProtKB-KW"/>
</dbReference>
<evidence type="ECO:0000256" key="15">
    <source>
        <dbReference type="ARBA" id="ARBA00022833"/>
    </source>
</evidence>
<dbReference type="SUPFAM" id="SSF63737">
    <property type="entry name" value="Leukotriene A4 hydrolase N-terminal domain"/>
    <property type="match status" value="1"/>
</dbReference>
<evidence type="ECO:0000256" key="16">
    <source>
        <dbReference type="ARBA" id="ARBA00022968"/>
    </source>
</evidence>
<dbReference type="Gene3D" id="2.60.40.1730">
    <property type="entry name" value="tricorn interacting facor f3 domain"/>
    <property type="match status" value="1"/>
</dbReference>
<evidence type="ECO:0000259" key="28">
    <source>
        <dbReference type="Pfam" id="PF01433"/>
    </source>
</evidence>
<dbReference type="FunFam" id="1.25.50.20:FF:000001">
    <property type="entry name" value="Aminopeptidase"/>
    <property type="match status" value="1"/>
</dbReference>
<evidence type="ECO:0000259" key="29">
    <source>
        <dbReference type="Pfam" id="PF11838"/>
    </source>
</evidence>
<evidence type="ECO:0000313" key="31">
    <source>
        <dbReference type="EMBL" id="KAJ6638248.1"/>
    </source>
</evidence>
<evidence type="ECO:0000256" key="12">
    <source>
        <dbReference type="ARBA" id="ARBA00022723"/>
    </source>
</evidence>
<gene>
    <name evidence="31" type="primary">Anpep</name>
    <name evidence="31" type="ORF">Bhyg_10981</name>
</gene>
<dbReference type="Proteomes" id="UP001151699">
    <property type="component" value="Chromosome X"/>
</dbReference>
<evidence type="ECO:0000256" key="6">
    <source>
        <dbReference type="ARBA" id="ARBA00015611"/>
    </source>
</evidence>
<evidence type="ECO:0000256" key="14">
    <source>
        <dbReference type="ARBA" id="ARBA00022801"/>
    </source>
</evidence>
<dbReference type="Gene3D" id="1.25.50.20">
    <property type="match status" value="1"/>
</dbReference>
<feature type="binding site" evidence="24">
    <location>
        <position position="454"/>
    </location>
    <ligand>
        <name>Zn(2+)</name>
        <dbReference type="ChEBI" id="CHEBI:29105"/>
        <note>catalytic</note>
    </ligand>
</feature>
<dbReference type="CDD" id="cd09601">
    <property type="entry name" value="M1_APN-Q_like"/>
    <property type="match status" value="1"/>
</dbReference>
<dbReference type="SUPFAM" id="SSF55486">
    <property type="entry name" value="Metalloproteases ('zincins'), catalytic domain"/>
    <property type="match status" value="1"/>
</dbReference>
<keyword evidence="22" id="KW-0449">Lipoprotein</keyword>
<feature type="domain" description="ERAP1-like C-terminal" evidence="29">
    <location>
        <begin position="700"/>
        <end position="1024"/>
    </location>
</feature>
<evidence type="ECO:0000256" key="2">
    <source>
        <dbReference type="ARBA" id="ARBA00004606"/>
    </source>
</evidence>
<dbReference type="InterPro" id="IPR050344">
    <property type="entry name" value="Peptidase_M1_aminopeptidases"/>
</dbReference>
<feature type="site" description="Transition state stabilizer" evidence="25">
    <location>
        <position position="536"/>
    </location>
</feature>
<keyword evidence="9" id="KW-0336">GPI-anchor</keyword>
<dbReference type="Gene3D" id="1.10.390.10">
    <property type="entry name" value="Neutral Protease Domain 2"/>
    <property type="match status" value="1"/>
</dbReference>
<dbReference type="EC" id="3.4.11.2" evidence="5"/>
<dbReference type="InterPro" id="IPR027268">
    <property type="entry name" value="Peptidase_M4/M1_CTD_sf"/>
</dbReference>
<dbReference type="PRINTS" id="PR00756">
    <property type="entry name" value="ALADIPTASE"/>
</dbReference>
<keyword evidence="20" id="KW-1015">Disulfide bond</keyword>
<comment type="catalytic activity">
    <reaction evidence="1">
        <text>Release of an N-terminal amino acid, Xaa-|-Yaa- from a peptide, amide or arylamide. Xaa is preferably Ala, but may be most amino acids including Pro (slow action). When a terminal hydrophobic residue is followed by a prolyl residue, the two may be released as an intact Xaa-Pro dipeptide.</text>
        <dbReference type="EC" id="3.4.11.2"/>
    </reaction>
</comment>
<comment type="subcellular location">
    <subcellularLocation>
        <location evidence="3">Cell membrane</location>
        <topology evidence="3">Lipid-anchor</topology>
        <topology evidence="3">GPI-anchor</topology>
    </subcellularLocation>
    <subcellularLocation>
        <location evidence="2">Membrane</location>
        <topology evidence="2">Single-pass type II membrane protein</topology>
    </subcellularLocation>
</comment>
<evidence type="ECO:0000256" key="22">
    <source>
        <dbReference type="ARBA" id="ARBA00023288"/>
    </source>
</evidence>
<feature type="domain" description="Aminopeptidase N-like N-terminal" evidence="30">
    <location>
        <begin position="152"/>
        <end position="348"/>
    </location>
</feature>
<keyword evidence="16" id="KW-0735">Signal-anchor</keyword>
<feature type="domain" description="Peptidase M1 membrane alanine aminopeptidase" evidence="28">
    <location>
        <begin position="378"/>
        <end position="603"/>
    </location>
</feature>
<keyword evidence="13" id="KW-0732">Signal</keyword>
<feature type="transmembrane region" description="Helical" evidence="27">
    <location>
        <begin position="80"/>
        <end position="103"/>
    </location>
</feature>
<evidence type="ECO:0000256" key="21">
    <source>
        <dbReference type="ARBA" id="ARBA00023180"/>
    </source>
</evidence>
<keyword evidence="8" id="KW-1003">Cell membrane</keyword>
<comment type="caution">
    <text evidence="31">The sequence shown here is derived from an EMBL/GenBank/DDBJ whole genome shotgun (WGS) entry which is preliminary data.</text>
</comment>
<sequence>MEEKLPAIGEEEHMLQDLESTSREPDIQKADEEQDEEDNEKEDKYKEQRDKQEKKQEKEKKKMPSQTSREQKTITISRKVVYLTGGICACVLIACILLTYTLASSKDETQPPSEHHHHHVIPLLRNHTKPHKLHNLTKEDPYLRLPTSVIPFAYDIDLIPFIWPNNFTFLGEVRILVSIDKITNNITFHAEESVKIKKENVRVKLMNAGNGSRNPDEVLAKQEYDAKTQLYVITFPKELHIGEMYEVRIKYEGVLDDFLQGFYRSSYVEGNQTKWLAATQFQPTDARRAFPCFDEPALKAKFKLRIARPRNMTSLSNMPKKREIDHVNGLPDFVWDVFEETVPMSTYLVAFVVSDFVSKTSGKFTVWTRREAARSADYALQVGPKLLNFFESFFGIEYPLPKVDMIAVPDFTAGAMENWGAITFRESAMLYEEGVSGRINKQRVATIICHELAHQWFGNLVTPKWWNLLWLNEGFASYMEYLGVDAIEPKWKSMEQFVVHELQGVFLLDSLSSSHKIEVEVKNPEEINEIFDRISYGKGATILRMMDHFLTTAVFRAGLTNYLNKLSYGVADQDDLWSFFTEEARKAQVFDNSTSVKEIMDTWTLQTGFPVVTVSRDYVNPSIIFHQKKFEYEQSYIEVDGDKNGEKKDDKKHQKFNDLWFIPITFTTSRAPKFNETRPFHWMRKNEEIVIDTEISNSEWVIANMQQTGYYRVNYDLRNWDLISTYLSKSKNFEKIATTNRAQLIDDALNLARGGYLNYTTALDVTKYLVHEHEYVPWKAAINSFNFIDGMLIKGADYQLFRKYFLHLFENVYKEVGFDDRLDGDMLTGYKRVDILTAACHLGYQDCVDNSRRIFHLWMMEGNPEMNNPVSPNIRSVVYCAAIKYGDQAEWEFTWERFKKTTVSSEQELLLTALGCTRETWLLRRYLKMSLDEKSGIRKHDVFRVFIAVSGNVLGQPIAFSFLRSHWKQMKNYLGSSMGQLNSIVRYCTRRINDRYELEEFLKFHNSHIKENGRLIMQAYENAEANIAWMDKNYNTIIEWLGNVTYQSAS</sequence>
<dbReference type="GO" id="GO:0070006">
    <property type="term" value="F:metalloaminopeptidase activity"/>
    <property type="evidence" value="ECO:0007669"/>
    <property type="project" value="TreeGrafter"/>
</dbReference>
<dbReference type="Gene3D" id="2.60.40.1910">
    <property type="match status" value="1"/>
</dbReference>
<keyword evidence="19 27" id="KW-0472">Membrane</keyword>
<evidence type="ECO:0000313" key="32">
    <source>
        <dbReference type="Proteomes" id="UP001151699"/>
    </source>
</evidence>
<evidence type="ECO:0000256" key="10">
    <source>
        <dbReference type="ARBA" id="ARBA00022670"/>
    </source>
</evidence>
<feature type="binding site" evidence="24">
    <location>
        <position position="473"/>
    </location>
    <ligand>
        <name>Zn(2+)</name>
        <dbReference type="ChEBI" id="CHEBI:29105"/>
        <note>catalytic</note>
    </ligand>
</feature>
<keyword evidence="7 31" id="KW-0031">Aminopeptidase</keyword>
<evidence type="ECO:0000256" key="13">
    <source>
        <dbReference type="ARBA" id="ARBA00022729"/>
    </source>
</evidence>
<dbReference type="FunFam" id="1.10.390.10:FF:000001">
    <property type="entry name" value="Aminopeptidase"/>
    <property type="match status" value="1"/>
</dbReference>
<dbReference type="GO" id="GO:0005615">
    <property type="term" value="C:extracellular space"/>
    <property type="evidence" value="ECO:0007669"/>
    <property type="project" value="TreeGrafter"/>
</dbReference>
<comment type="cofactor">
    <cofactor evidence="24">
        <name>Zn(2+)</name>
        <dbReference type="ChEBI" id="CHEBI:29105"/>
    </cofactor>
    <text evidence="24">Binds 1 zinc ion per subunit.</text>
</comment>
<feature type="binding site" evidence="24">
    <location>
        <position position="450"/>
    </location>
    <ligand>
        <name>Zn(2+)</name>
        <dbReference type="ChEBI" id="CHEBI:29105"/>
        <note>catalytic</note>
    </ligand>
</feature>
<feature type="active site" description="Proton acceptor" evidence="23">
    <location>
        <position position="451"/>
    </location>
</feature>
<evidence type="ECO:0000256" key="18">
    <source>
        <dbReference type="ARBA" id="ARBA00023049"/>
    </source>
</evidence>
<dbReference type="InterPro" id="IPR014782">
    <property type="entry name" value="Peptidase_M1_dom"/>
</dbReference>
<dbReference type="PANTHER" id="PTHR11533:SF294">
    <property type="entry name" value="THYROTROPIN-RELEASING HORMONE-DEGRADING ECTOENZYME"/>
    <property type="match status" value="1"/>
</dbReference>
<dbReference type="Pfam" id="PF11838">
    <property type="entry name" value="ERAP1_C"/>
    <property type="match status" value="1"/>
</dbReference>
<name>A0A9Q0RZR7_9DIPT</name>
<dbReference type="OrthoDB" id="510539at2759"/>
<keyword evidence="18" id="KW-0482">Metalloprotease</keyword>
<evidence type="ECO:0000256" key="9">
    <source>
        <dbReference type="ARBA" id="ARBA00022622"/>
    </source>
</evidence>
<dbReference type="InterPro" id="IPR034016">
    <property type="entry name" value="M1_APN-typ"/>
</dbReference>